<evidence type="ECO:0000259" key="5">
    <source>
        <dbReference type="Pfam" id="PF01182"/>
    </source>
</evidence>
<dbReference type="GO" id="GO:0006046">
    <property type="term" value="P:N-acetylglucosamine catabolic process"/>
    <property type="evidence" value="ECO:0007669"/>
    <property type="project" value="UniProtKB-UniRule"/>
</dbReference>
<comment type="similarity">
    <text evidence="4">Belongs to the glucosamine/galactosamine-6-phosphate isomerase family. NagB subfamily.</text>
</comment>
<dbReference type="InterPro" id="IPR004547">
    <property type="entry name" value="Glucosamine6P_isomerase"/>
</dbReference>
<evidence type="ECO:0000256" key="2">
    <source>
        <dbReference type="ARBA" id="ARBA00022801"/>
    </source>
</evidence>
<dbReference type="PANTHER" id="PTHR11280:SF5">
    <property type="entry name" value="GLUCOSAMINE-6-PHOSPHATE ISOMERASE"/>
    <property type="match status" value="1"/>
</dbReference>
<keyword evidence="2 4" id="KW-0378">Hydrolase</keyword>
<gene>
    <name evidence="6" type="primary">nagB_2</name>
    <name evidence="4" type="synonym">nagB</name>
    <name evidence="6" type="ORF">J27TS8_39280</name>
</gene>
<feature type="active site" description="Proton acceptor; for ring-opening step" evidence="4">
    <location>
        <position position="130"/>
    </location>
</feature>
<dbReference type="SUPFAM" id="SSF100950">
    <property type="entry name" value="NagB/RpiA/CoA transferase-like"/>
    <property type="match status" value="1"/>
</dbReference>
<proteinExistence type="inferred from homology"/>
<dbReference type="Pfam" id="PF01182">
    <property type="entry name" value="Glucosamine_iso"/>
    <property type="match status" value="1"/>
</dbReference>
<dbReference type="GO" id="GO:0005975">
    <property type="term" value="P:carbohydrate metabolic process"/>
    <property type="evidence" value="ECO:0007669"/>
    <property type="project" value="InterPro"/>
</dbReference>
<comment type="pathway">
    <text evidence="4">Amino-sugar metabolism; N-acetylneuraminate degradation; D-fructose 6-phosphate from N-acetylneuraminate: step 5/5.</text>
</comment>
<keyword evidence="7" id="KW-1185">Reference proteome</keyword>
<feature type="active site" description="Proton acceptor; for enolization step" evidence="4">
    <location>
        <position position="62"/>
    </location>
</feature>
<dbReference type="GO" id="GO:0006043">
    <property type="term" value="P:glucosamine catabolic process"/>
    <property type="evidence" value="ECO:0007669"/>
    <property type="project" value="TreeGrafter"/>
</dbReference>
<reference evidence="6" key="1">
    <citation type="submission" date="2021-03" db="EMBL/GenBank/DDBJ databases">
        <title>Antimicrobial resistance genes in bacteria isolated from Japanese honey, and their potential for conferring macrolide and lincosamide resistance in the American foulbrood pathogen Paenibacillus larvae.</title>
        <authorList>
            <person name="Okamoto M."/>
            <person name="Kumagai M."/>
            <person name="Kanamori H."/>
            <person name="Takamatsu D."/>
        </authorList>
    </citation>
    <scope>NUCLEOTIDE SEQUENCE</scope>
    <source>
        <strain evidence="6">J27TS8</strain>
    </source>
</reference>
<keyword evidence="3 4" id="KW-0119">Carbohydrate metabolism</keyword>
<feature type="active site" description="For ring-opening step" evidence="4">
    <location>
        <position position="135"/>
    </location>
</feature>
<comment type="function">
    <text evidence="4">Catalyzes the reversible isomerization-deamination of glucosamine 6-phosphate (GlcN6P) to form fructose 6-phosphate (Fru6P) and ammonium ion.</text>
</comment>
<evidence type="ECO:0000256" key="3">
    <source>
        <dbReference type="ARBA" id="ARBA00023277"/>
    </source>
</evidence>
<feature type="active site" description="For ring-opening step" evidence="4">
    <location>
        <position position="128"/>
    </location>
</feature>
<dbReference type="GO" id="GO:0004342">
    <property type="term" value="F:glucosamine-6-phosphate deaminase activity"/>
    <property type="evidence" value="ECO:0007669"/>
    <property type="project" value="UniProtKB-UniRule"/>
</dbReference>
<evidence type="ECO:0000256" key="1">
    <source>
        <dbReference type="ARBA" id="ARBA00000644"/>
    </source>
</evidence>
<dbReference type="Gene3D" id="3.40.50.1360">
    <property type="match status" value="1"/>
</dbReference>
<dbReference type="Proteomes" id="UP000682111">
    <property type="component" value="Unassembled WGS sequence"/>
</dbReference>
<dbReference type="FunFam" id="3.40.50.1360:FF:000003">
    <property type="entry name" value="Glucosamine-6-phosphate deaminase"/>
    <property type="match status" value="1"/>
</dbReference>
<dbReference type="InterPro" id="IPR037171">
    <property type="entry name" value="NagB/RpiA_transferase-like"/>
</dbReference>
<evidence type="ECO:0000313" key="6">
    <source>
        <dbReference type="EMBL" id="GIN63935.1"/>
    </source>
</evidence>
<sequence>MNNYDEMSERAAAMIADQIKHVPHSTLGLATGSTPEGLYRSLIQKNRQDKVSFKDVTTFNLDEYIGLSETDTNSYHFFMHSHFFDYIDIQHHNIHIPNGLANDLEQECENYEAKIRNIDIQVLGLGLNGHIGFNEPGTSFLSRTHLVHLTESTRKANSRYFKTIEDVPERAITMGINTIMKSKKIILLVSGERKAEAVERLMNGEISEDFPASVLQRHPNVVLIGDKAALKKLRLQNEFIC</sequence>
<comment type="catalytic activity">
    <reaction evidence="1 4">
        <text>alpha-D-glucosamine 6-phosphate + H2O = beta-D-fructose 6-phosphate + NH4(+)</text>
        <dbReference type="Rhea" id="RHEA:12172"/>
        <dbReference type="ChEBI" id="CHEBI:15377"/>
        <dbReference type="ChEBI" id="CHEBI:28938"/>
        <dbReference type="ChEBI" id="CHEBI:57634"/>
        <dbReference type="ChEBI" id="CHEBI:75989"/>
        <dbReference type="EC" id="3.5.99.6"/>
    </reaction>
</comment>
<name>A0A920BV37_9BACI</name>
<accession>A0A920BV37</accession>
<dbReference type="HAMAP" id="MF_01241">
    <property type="entry name" value="GlcN6P_deamin"/>
    <property type="match status" value="1"/>
</dbReference>
<protein>
    <recommendedName>
        <fullName evidence="4">Glucosamine-6-phosphate deaminase</fullName>
        <ecNumber evidence="4">3.5.99.6</ecNumber>
    </recommendedName>
    <alternativeName>
        <fullName evidence="4">GlcN6P deaminase</fullName>
        <shortName evidence="4">GNPDA</shortName>
    </alternativeName>
    <alternativeName>
        <fullName evidence="4">Glucosamine-6-phosphate isomerase</fullName>
    </alternativeName>
</protein>
<dbReference type="CDD" id="cd01399">
    <property type="entry name" value="GlcN6P_deaminase"/>
    <property type="match status" value="1"/>
</dbReference>
<dbReference type="GO" id="GO:0005737">
    <property type="term" value="C:cytoplasm"/>
    <property type="evidence" value="ECO:0007669"/>
    <property type="project" value="TreeGrafter"/>
</dbReference>
<evidence type="ECO:0000256" key="4">
    <source>
        <dbReference type="HAMAP-Rule" id="MF_01241"/>
    </source>
</evidence>
<dbReference type="GO" id="GO:0042802">
    <property type="term" value="F:identical protein binding"/>
    <property type="evidence" value="ECO:0007669"/>
    <property type="project" value="TreeGrafter"/>
</dbReference>
<dbReference type="GO" id="GO:0019262">
    <property type="term" value="P:N-acetylneuraminate catabolic process"/>
    <property type="evidence" value="ECO:0007669"/>
    <property type="project" value="UniProtKB-UniRule"/>
</dbReference>
<dbReference type="InterPro" id="IPR006148">
    <property type="entry name" value="Glc/Gal-6P_isomerase"/>
</dbReference>
<dbReference type="AlphaFoldDB" id="A0A920BV37"/>
<dbReference type="EC" id="3.5.99.6" evidence="4"/>
<dbReference type="EMBL" id="BORC01000009">
    <property type="protein sequence ID" value="GIN63935.1"/>
    <property type="molecule type" value="Genomic_DNA"/>
</dbReference>
<evidence type="ECO:0000313" key="7">
    <source>
        <dbReference type="Proteomes" id="UP000682111"/>
    </source>
</evidence>
<feature type="domain" description="Glucosamine/galactosamine-6-phosphate isomerase" evidence="5">
    <location>
        <begin position="5"/>
        <end position="218"/>
    </location>
</feature>
<comment type="caution">
    <text evidence="4">Lacks conserved residue(s) required for the propagation of feature annotation.</text>
</comment>
<comment type="caution">
    <text evidence="6">The sequence shown here is derived from an EMBL/GenBank/DDBJ whole genome shotgun (WGS) entry which is preliminary data.</text>
</comment>
<organism evidence="6 7">
    <name type="scientific">Robertmurraya siralis</name>
    <dbReference type="NCBI Taxonomy" id="77777"/>
    <lineage>
        <taxon>Bacteria</taxon>
        <taxon>Bacillati</taxon>
        <taxon>Bacillota</taxon>
        <taxon>Bacilli</taxon>
        <taxon>Bacillales</taxon>
        <taxon>Bacillaceae</taxon>
        <taxon>Robertmurraya</taxon>
    </lineage>
</organism>
<dbReference type="NCBIfam" id="TIGR00502">
    <property type="entry name" value="nagB"/>
    <property type="match status" value="1"/>
</dbReference>
<dbReference type="PANTHER" id="PTHR11280">
    <property type="entry name" value="GLUCOSAMINE-6-PHOSPHATE ISOMERASE"/>
    <property type="match status" value="1"/>
</dbReference>